<name>A0ABT9HML9_9SPHN</name>
<evidence type="ECO:0000313" key="3">
    <source>
        <dbReference type="EMBL" id="MDP4574380.1"/>
    </source>
</evidence>
<dbReference type="Gene3D" id="3.40.605.10">
    <property type="entry name" value="Aldehyde Dehydrogenase, Chain A, domain 1"/>
    <property type="match status" value="1"/>
</dbReference>
<dbReference type="EMBL" id="JAVAIM010000001">
    <property type="protein sequence ID" value="MDP4574380.1"/>
    <property type="molecule type" value="Genomic_DNA"/>
</dbReference>
<evidence type="ECO:0000256" key="1">
    <source>
        <dbReference type="ARBA" id="ARBA00023002"/>
    </source>
</evidence>
<gene>
    <name evidence="3" type="ORF">Q9K02_04410</name>
</gene>
<dbReference type="PANTHER" id="PTHR43353:SF3">
    <property type="entry name" value="ALDEHYDE DEHYDROGENASE-RELATED"/>
    <property type="match status" value="1"/>
</dbReference>
<dbReference type="InterPro" id="IPR044151">
    <property type="entry name" value="ALDH_KGSADH"/>
</dbReference>
<accession>A0ABT9HML9</accession>
<dbReference type="InterPro" id="IPR015590">
    <property type="entry name" value="Aldehyde_DH_dom"/>
</dbReference>
<dbReference type="Gene3D" id="3.40.309.10">
    <property type="entry name" value="Aldehyde Dehydrogenase, Chain A, domain 2"/>
    <property type="match status" value="1"/>
</dbReference>
<dbReference type="InterPro" id="IPR050740">
    <property type="entry name" value="Aldehyde_DH_Superfamily"/>
</dbReference>
<dbReference type="SUPFAM" id="SSF53720">
    <property type="entry name" value="ALDH-like"/>
    <property type="match status" value="1"/>
</dbReference>
<evidence type="ECO:0000259" key="2">
    <source>
        <dbReference type="Pfam" id="PF00171"/>
    </source>
</evidence>
<dbReference type="Pfam" id="PF00171">
    <property type="entry name" value="Aldedh"/>
    <property type="match status" value="1"/>
</dbReference>
<keyword evidence="4" id="KW-1185">Reference proteome</keyword>
<sequence>MLTGKNLVAGEWRNGDGTFTAVDAASGDALGPDFAEATKQDVADACAAAAEAQKVFGALPLAERAKFLRLAADKIDALGDDLTRRAMAESGLPEARLTGERGRTVGQLRLFAEEVEDGGWQDLRIDHADPSRTPPKPDLRMRKIPVGPVAVFGASNFPLAFSVAGGDTASAFAAGCCVVVKGHPAHPGTSELVAGAIAEAVSECGLPAGTFSVLSGTDYALGEALVSDPRIAAVGFTGSRAGGLALMKRAAEREVPIPVYAEMSSINPVVLMPGKLEQSAEELASAYVGSLSLGAGQFCTNPGILLTVESEATSRFLVAVKDALGAVPAQTMLTSGISDAYRSGIETLGGLSGAELVGVGEEGSSACGRAHVYTATGSDFLADPAFEQEIFGPSSIVVRCKDLREVAQVLDELEGQLTTTLHMIEADYDDAAKLLPILEQRAGRIIANAWPTGVDVTHAMVHGGPFPATSDGRSTSVGTLAIGRFLRPVSYQDLPSVLLPQRLRDDARPKLSRINGEWRALSDT</sequence>
<comment type="caution">
    <text evidence="3">The sequence shown here is derived from an EMBL/GenBank/DDBJ whole genome shotgun (WGS) entry which is preliminary data.</text>
</comment>
<feature type="domain" description="Aldehyde dehydrogenase" evidence="2">
    <location>
        <begin position="14"/>
        <end position="464"/>
    </location>
</feature>
<dbReference type="InterPro" id="IPR016162">
    <property type="entry name" value="Ald_DH_N"/>
</dbReference>
<dbReference type="InterPro" id="IPR016163">
    <property type="entry name" value="Ald_DH_C"/>
</dbReference>
<evidence type="ECO:0000313" key="4">
    <source>
        <dbReference type="Proteomes" id="UP001240639"/>
    </source>
</evidence>
<organism evidence="3 4">
    <name type="scientific">Qipengyuania profundimaris</name>
    <dbReference type="NCBI Taxonomy" id="3067652"/>
    <lineage>
        <taxon>Bacteria</taxon>
        <taxon>Pseudomonadati</taxon>
        <taxon>Pseudomonadota</taxon>
        <taxon>Alphaproteobacteria</taxon>
        <taxon>Sphingomonadales</taxon>
        <taxon>Erythrobacteraceae</taxon>
        <taxon>Qipengyuania</taxon>
    </lineage>
</organism>
<dbReference type="CDD" id="cd07129">
    <property type="entry name" value="ALDH_KGSADH"/>
    <property type="match status" value="1"/>
</dbReference>
<dbReference type="RefSeq" id="WP_305931797.1">
    <property type="nucleotide sequence ID" value="NZ_JAVAIM010000001.1"/>
</dbReference>
<dbReference type="InterPro" id="IPR016161">
    <property type="entry name" value="Ald_DH/histidinol_DH"/>
</dbReference>
<proteinExistence type="predicted"/>
<keyword evidence="1" id="KW-0560">Oxidoreductase</keyword>
<dbReference type="PANTHER" id="PTHR43353">
    <property type="entry name" value="SUCCINATE-SEMIALDEHYDE DEHYDROGENASE, MITOCHONDRIAL"/>
    <property type="match status" value="1"/>
</dbReference>
<reference evidence="3 4" key="1">
    <citation type="submission" date="2023-08" db="EMBL/GenBank/DDBJ databases">
        <title>genomic of G39.</title>
        <authorList>
            <person name="Wang Y."/>
        </authorList>
    </citation>
    <scope>NUCLEOTIDE SEQUENCE [LARGE SCALE GENOMIC DNA]</scope>
    <source>
        <strain evidence="3 4">G39</strain>
    </source>
</reference>
<protein>
    <submittedName>
        <fullName evidence="3">Aldehyde dehydrogenase (NADP(+))</fullName>
    </submittedName>
</protein>
<dbReference type="Proteomes" id="UP001240639">
    <property type="component" value="Unassembled WGS sequence"/>
</dbReference>